<feature type="region of interest" description="Disordered" evidence="2">
    <location>
        <begin position="276"/>
        <end position="319"/>
    </location>
</feature>
<comment type="caution">
    <text evidence="3">The sequence shown here is derived from an EMBL/GenBank/DDBJ whole genome shotgun (WGS) entry which is preliminary data.</text>
</comment>
<dbReference type="AlphaFoldDB" id="A0A9P5Z1S1"/>
<gene>
    <name evidence="3" type="ORF">BDN70DRAFT_806862</name>
</gene>
<keyword evidence="4" id="KW-1185">Reference proteome</keyword>
<dbReference type="Proteomes" id="UP000807469">
    <property type="component" value="Unassembled WGS sequence"/>
</dbReference>
<evidence type="ECO:0000313" key="4">
    <source>
        <dbReference type="Proteomes" id="UP000807469"/>
    </source>
</evidence>
<proteinExistence type="predicted"/>
<feature type="coiled-coil region" evidence="1">
    <location>
        <begin position="98"/>
        <end position="181"/>
    </location>
</feature>
<organism evidence="3 4">
    <name type="scientific">Pholiota conissans</name>
    <dbReference type="NCBI Taxonomy" id="109636"/>
    <lineage>
        <taxon>Eukaryota</taxon>
        <taxon>Fungi</taxon>
        <taxon>Dikarya</taxon>
        <taxon>Basidiomycota</taxon>
        <taxon>Agaricomycotina</taxon>
        <taxon>Agaricomycetes</taxon>
        <taxon>Agaricomycetidae</taxon>
        <taxon>Agaricales</taxon>
        <taxon>Agaricineae</taxon>
        <taxon>Strophariaceae</taxon>
        <taxon>Pholiota</taxon>
    </lineage>
</organism>
<evidence type="ECO:0000256" key="1">
    <source>
        <dbReference type="SAM" id="Coils"/>
    </source>
</evidence>
<dbReference type="OrthoDB" id="6105938at2759"/>
<dbReference type="EMBL" id="MU155210">
    <property type="protein sequence ID" value="KAF9479554.1"/>
    <property type="molecule type" value="Genomic_DNA"/>
</dbReference>
<accession>A0A9P5Z1S1</accession>
<evidence type="ECO:0000313" key="3">
    <source>
        <dbReference type="EMBL" id="KAF9479554.1"/>
    </source>
</evidence>
<keyword evidence="1" id="KW-0175">Coiled coil</keyword>
<name>A0A9P5Z1S1_9AGAR</name>
<sequence length="319" mass="36608">MGPSTPLASVKKASYKLEKAIKTPSEDSGRTLSAIMKALEDFNTRIIPCFEMAEQHRQEIIKLKADLQTSLDDKQLLETRLKETKVLKKEIARLNHDLTKSNDDREKAIQLAEKAKDEMQNAFSDKERWKTKAQEMETESNNFRKTIERHIIKARTQKAKYEEVVKERNALIEQRRAQESQYTSDSMQVNSSTAREVAQIFERLPQEYEGDWSSHESSRIHSIQQTIMSSPSRSNRRVYPNVDDIQLDCEGMPPPTFGSDWQLQVGTSTRVVQKKRAAPTVAEGSHRRAPTSFAISLDNRGRPTRPVQLGPRTTLQIRR</sequence>
<protein>
    <submittedName>
        <fullName evidence="3">Uncharacterized protein</fullName>
    </submittedName>
</protein>
<reference evidence="3" key="1">
    <citation type="submission" date="2020-11" db="EMBL/GenBank/DDBJ databases">
        <authorList>
            <consortium name="DOE Joint Genome Institute"/>
            <person name="Ahrendt S."/>
            <person name="Riley R."/>
            <person name="Andreopoulos W."/>
            <person name="Labutti K."/>
            <person name="Pangilinan J."/>
            <person name="Ruiz-Duenas F.J."/>
            <person name="Barrasa J.M."/>
            <person name="Sanchez-Garcia M."/>
            <person name="Camarero S."/>
            <person name="Miyauchi S."/>
            <person name="Serrano A."/>
            <person name="Linde D."/>
            <person name="Babiker R."/>
            <person name="Drula E."/>
            <person name="Ayuso-Fernandez I."/>
            <person name="Pacheco R."/>
            <person name="Padilla G."/>
            <person name="Ferreira P."/>
            <person name="Barriuso J."/>
            <person name="Kellner H."/>
            <person name="Castanera R."/>
            <person name="Alfaro M."/>
            <person name="Ramirez L."/>
            <person name="Pisabarro A.G."/>
            <person name="Kuo A."/>
            <person name="Tritt A."/>
            <person name="Lipzen A."/>
            <person name="He G."/>
            <person name="Yan M."/>
            <person name="Ng V."/>
            <person name="Cullen D."/>
            <person name="Martin F."/>
            <person name="Rosso M.-N."/>
            <person name="Henrissat B."/>
            <person name="Hibbett D."/>
            <person name="Martinez A.T."/>
            <person name="Grigoriev I.V."/>
        </authorList>
    </citation>
    <scope>NUCLEOTIDE SEQUENCE</scope>
    <source>
        <strain evidence="3">CIRM-BRFM 674</strain>
    </source>
</reference>
<evidence type="ECO:0000256" key="2">
    <source>
        <dbReference type="SAM" id="MobiDB-lite"/>
    </source>
</evidence>